<organism evidence="2 3">
    <name type="scientific">Horticoccus luteus</name>
    <dbReference type="NCBI Taxonomy" id="2862869"/>
    <lineage>
        <taxon>Bacteria</taxon>
        <taxon>Pseudomonadati</taxon>
        <taxon>Verrucomicrobiota</taxon>
        <taxon>Opitutia</taxon>
        <taxon>Opitutales</taxon>
        <taxon>Opitutaceae</taxon>
        <taxon>Horticoccus</taxon>
    </lineage>
</organism>
<dbReference type="InterPro" id="IPR036237">
    <property type="entry name" value="Xyl_isomerase-like_sf"/>
</dbReference>
<name>A0A8F9TX97_9BACT</name>
<dbReference type="AlphaFoldDB" id="A0A8F9TX97"/>
<dbReference type="Proteomes" id="UP000825051">
    <property type="component" value="Chromosome"/>
</dbReference>
<dbReference type="SUPFAM" id="SSF51658">
    <property type="entry name" value="Xylose isomerase-like"/>
    <property type="match status" value="1"/>
</dbReference>
<dbReference type="Gene3D" id="3.20.20.150">
    <property type="entry name" value="Divalent-metal-dependent TIM barrel enzymes"/>
    <property type="match status" value="1"/>
</dbReference>
<gene>
    <name evidence="2" type="ORF">K0B96_11330</name>
</gene>
<keyword evidence="2" id="KW-0413">Isomerase</keyword>
<dbReference type="Pfam" id="PF01261">
    <property type="entry name" value="AP_endonuc_2"/>
    <property type="match status" value="1"/>
</dbReference>
<dbReference type="PANTHER" id="PTHR12110:SF53">
    <property type="entry name" value="BLR5974 PROTEIN"/>
    <property type="match status" value="1"/>
</dbReference>
<reference evidence="2" key="1">
    <citation type="submission" date="2021-08" db="EMBL/GenBank/DDBJ databases">
        <title>Genome of a novel bacterium of the phylum Verrucomicrobia, Oleiharenicola sp. KSB-15.</title>
        <authorList>
            <person name="Chung J.-H."/>
            <person name="Ahn J.-H."/>
            <person name="Yoon Y."/>
            <person name="Kim D.-Y."/>
            <person name="An S.-H."/>
            <person name="Park I."/>
            <person name="Yeon J."/>
        </authorList>
    </citation>
    <scope>NUCLEOTIDE SEQUENCE</scope>
    <source>
        <strain evidence="2">KSB-15</strain>
    </source>
</reference>
<evidence type="ECO:0000313" key="3">
    <source>
        <dbReference type="Proteomes" id="UP000825051"/>
    </source>
</evidence>
<protein>
    <submittedName>
        <fullName evidence="2">Sugar phosphate isomerase/epimerase</fullName>
    </submittedName>
</protein>
<evidence type="ECO:0000313" key="2">
    <source>
        <dbReference type="EMBL" id="QYM80820.1"/>
    </source>
</evidence>
<dbReference type="KEGG" id="ole:K0B96_11330"/>
<evidence type="ECO:0000259" key="1">
    <source>
        <dbReference type="Pfam" id="PF01261"/>
    </source>
</evidence>
<feature type="domain" description="Xylose isomerase-like TIM barrel" evidence="1">
    <location>
        <begin position="3"/>
        <end position="257"/>
    </location>
</feature>
<dbReference type="PANTHER" id="PTHR12110">
    <property type="entry name" value="HYDROXYPYRUVATE ISOMERASE"/>
    <property type="match status" value="1"/>
</dbReference>
<proteinExistence type="predicted"/>
<keyword evidence="3" id="KW-1185">Reference proteome</keyword>
<dbReference type="InterPro" id="IPR013022">
    <property type="entry name" value="Xyl_isomerase-like_TIM-brl"/>
</dbReference>
<dbReference type="GO" id="GO:0016853">
    <property type="term" value="F:isomerase activity"/>
    <property type="evidence" value="ECO:0007669"/>
    <property type="project" value="UniProtKB-KW"/>
</dbReference>
<accession>A0A8F9TX97</accession>
<sequence length="294" mass="33260">MMREIADLGFSHVELSHGVRITLIPGVLKALSEGFIGISTTHNFCPLPTGITRAAPNLYEPSSKDNRERDQWVRQTKRSIDFAAQVKARVLVCHLGSVRFFFFNPAETLRAYGDRHPKQTIPDDPRYRAALAKATAKLRKQMPAYWENMQASVTAVLEHAQAKGVRLGFENREKLEELPFDDEFLTLLDALPAGSPTGYWHDTGHAQIKQRMGVIDHAAHLSRYAPRLLGFHLHDVDAEGHDHQPIGDGTIDFEMISRFWRPEHVLVLEFSPRLTPDDVLRSKAKVDALLAKMR</sequence>
<dbReference type="InterPro" id="IPR050312">
    <property type="entry name" value="IolE/XylAMocC-like"/>
</dbReference>
<dbReference type="EMBL" id="CP080507">
    <property type="protein sequence ID" value="QYM80820.1"/>
    <property type="molecule type" value="Genomic_DNA"/>
</dbReference>